<accession>A0A2X3J9A8</accession>
<dbReference type="Proteomes" id="UP000251197">
    <property type="component" value="Unassembled WGS sequence"/>
</dbReference>
<proteinExistence type="predicted"/>
<dbReference type="EMBL" id="UAVU01000009">
    <property type="protein sequence ID" value="SQC92581.1"/>
    <property type="molecule type" value="Genomic_DNA"/>
</dbReference>
<evidence type="ECO:0000313" key="1">
    <source>
        <dbReference type="EMBL" id="SQC92581.1"/>
    </source>
</evidence>
<protein>
    <submittedName>
        <fullName evidence="1">Aldehyde-alcohol dehydrogenase</fullName>
    </submittedName>
</protein>
<dbReference type="SUPFAM" id="SSF53720">
    <property type="entry name" value="ALDH-like"/>
    <property type="match status" value="1"/>
</dbReference>
<organism evidence="1 2">
    <name type="scientific">Cedecea neteri</name>
    <dbReference type="NCBI Taxonomy" id="158822"/>
    <lineage>
        <taxon>Bacteria</taxon>
        <taxon>Pseudomonadati</taxon>
        <taxon>Pseudomonadota</taxon>
        <taxon>Gammaproteobacteria</taxon>
        <taxon>Enterobacterales</taxon>
        <taxon>Enterobacteriaceae</taxon>
        <taxon>Cedecea</taxon>
    </lineage>
</organism>
<evidence type="ECO:0000313" key="2">
    <source>
        <dbReference type="Proteomes" id="UP000251197"/>
    </source>
</evidence>
<sequence>MSKTFDNGVICASEQSVIVVDSAYNAVRERFATHGGYLLQGKELKAVQDIILKNGALNAAIVGQPATKIAELAGFTVPADTKILIGEVSVVDETEPFAHEKLSPTLAMYRAKNFEDAVIKAEKLVEMGGIGHTSCLYTDQDKPA</sequence>
<dbReference type="InterPro" id="IPR016163">
    <property type="entry name" value="Ald_DH_C"/>
</dbReference>
<name>A0A2X3J9A8_9ENTR</name>
<dbReference type="AlphaFoldDB" id="A0A2X3J9A8"/>
<dbReference type="GO" id="GO:0016620">
    <property type="term" value="F:oxidoreductase activity, acting on the aldehyde or oxo group of donors, NAD or NADP as acceptor"/>
    <property type="evidence" value="ECO:0007669"/>
    <property type="project" value="InterPro"/>
</dbReference>
<dbReference type="Gene3D" id="3.40.309.10">
    <property type="entry name" value="Aldehyde Dehydrogenase, Chain A, domain 2"/>
    <property type="match status" value="1"/>
</dbReference>
<reference evidence="1 2" key="1">
    <citation type="submission" date="2018-06" db="EMBL/GenBank/DDBJ databases">
        <authorList>
            <consortium name="Pathogen Informatics"/>
            <person name="Doyle S."/>
        </authorList>
    </citation>
    <scope>NUCLEOTIDE SEQUENCE [LARGE SCALE GENOMIC DNA]</scope>
    <source>
        <strain evidence="1 2">NCTC12120</strain>
    </source>
</reference>
<dbReference type="InterPro" id="IPR016161">
    <property type="entry name" value="Ald_DH/histidinol_DH"/>
</dbReference>
<gene>
    <name evidence="1" type="primary">adhE_3</name>
    <name evidence="1" type="ORF">NCTC12120_05778</name>
</gene>